<sequence>MVTRFFSHLYPAVYILHRPTFQKQYERFWIDQSRTSIVWIALLFAILRVAMLDYLREDDEPVEYEGKCQDLATSFRNSLTDCLIHADYTQPHDFLIEALIFHLYAEYLSSRDARSTVRVLIGMIVRLAMRMGYHQPLQPTLPSTPFQAEMRRSAWAFIRQADILSSFQMGLPSMVEQFLPECSLPRNIYDEEGFDEDCKELPAALPDSEPTQVSYLIAKTKLAFGFARAVKEIDRAPRLQWEQVLEIDRELRHIYDNIPNHYKLGQLSSQDCRVLVSSRFTLASIHHKSLCIVHSRFLEIAKSDSKYLYSRRICLSSAMSLLRFQAIQNQEISINGRLRSLTDYQTSLAIHDYLLAATIISADLYSNTSIGSSANQKSSHSVPTRVEMIKALSISARIFGKMRDQSMEAYKAADVLEMLVKKFESGDFGTAQSPKESQRPRTGSSFWSKGNDSTSDSVSWHARTLPRAYFTSPRNLPNLSCDSGSAQTDELVPGRLGVTEGTNSDTLSTWLQTQISDFYAQPSTFPMTCPESNVSISRVLPGNMEPSTTIHQPDLLRATVSADETAEQLILEDGISGNDSSGTANTLFYSGGLILNNPMSTLWNMTMGI</sequence>
<organism evidence="1 2">
    <name type="scientific">Neophaeococcomyces mojaviensis</name>
    <dbReference type="NCBI Taxonomy" id="3383035"/>
    <lineage>
        <taxon>Eukaryota</taxon>
        <taxon>Fungi</taxon>
        <taxon>Dikarya</taxon>
        <taxon>Ascomycota</taxon>
        <taxon>Pezizomycotina</taxon>
        <taxon>Eurotiomycetes</taxon>
        <taxon>Chaetothyriomycetidae</taxon>
        <taxon>Chaetothyriales</taxon>
        <taxon>Chaetothyriales incertae sedis</taxon>
        <taxon>Neophaeococcomyces</taxon>
    </lineage>
</organism>
<dbReference type="Proteomes" id="UP001172386">
    <property type="component" value="Unassembled WGS sequence"/>
</dbReference>
<comment type="caution">
    <text evidence="1">The sequence shown here is derived from an EMBL/GenBank/DDBJ whole genome shotgun (WGS) entry which is preliminary data.</text>
</comment>
<proteinExistence type="predicted"/>
<reference evidence="1" key="1">
    <citation type="submission" date="2022-10" db="EMBL/GenBank/DDBJ databases">
        <title>Culturing micro-colonial fungi from biological soil crusts in the Mojave desert and describing Neophaeococcomyces mojavensis, and introducing the new genera and species Taxawa tesnikishii.</title>
        <authorList>
            <person name="Kurbessoian T."/>
            <person name="Stajich J.E."/>
        </authorList>
    </citation>
    <scope>NUCLEOTIDE SEQUENCE</scope>
    <source>
        <strain evidence="1">JES_112</strain>
    </source>
</reference>
<accession>A0ACC3A3W0</accession>
<dbReference type="EMBL" id="JAPDRQ010000112">
    <property type="protein sequence ID" value="KAJ9654791.1"/>
    <property type="molecule type" value="Genomic_DNA"/>
</dbReference>
<gene>
    <name evidence="1" type="ORF">H2198_006230</name>
</gene>
<keyword evidence="2" id="KW-1185">Reference proteome</keyword>
<evidence type="ECO:0000313" key="1">
    <source>
        <dbReference type="EMBL" id="KAJ9654791.1"/>
    </source>
</evidence>
<protein>
    <submittedName>
        <fullName evidence="1">Uncharacterized protein</fullName>
    </submittedName>
</protein>
<name>A0ACC3A3W0_9EURO</name>
<evidence type="ECO:0000313" key="2">
    <source>
        <dbReference type="Proteomes" id="UP001172386"/>
    </source>
</evidence>